<feature type="compositionally biased region" description="Basic and acidic residues" evidence="9">
    <location>
        <begin position="89"/>
        <end position="109"/>
    </location>
</feature>
<dbReference type="InterPro" id="IPR036925">
    <property type="entry name" value="TIF_IF2_dom3_sf"/>
</dbReference>
<comment type="similarity">
    <text evidence="2">Belongs to the TRAFAC class translation factor GTPase superfamily. Classic translation factor GTPase family. IF-2 subfamily.</text>
</comment>
<dbReference type="InterPro" id="IPR005225">
    <property type="entry name" value="Small_GTP-bd"/>
</dbReference>
<dbReference type="FunFam" id="3.40.50.300:FF:000019">
    <property type="entry name" value="Translation initiation factor IF-2"/>
    <property type="match status" value="1"/>
</dbReference>
<comment type="subcellular location">
    <subcellularLocation>
        <location evidence="1">Plastid</location>
        <location evidence="1">Chloroplast</location>
    </subcellularLocation>
</comment>
<dbReference type="Pfam" id="PF00009">
    <property type="entry name" value="GTP_EFTU"/>
    <property type="match status" value="1"/>
</dbReference>
<feature type="signal peptide" evidence="10">
    <location>
        <begin position="1"/>
        <end position="16"/>
    </location>
</feature>
<dbReference type="EMBL" id="JAQMWT010000684">
    <property type="protein sequence ID" value="KAJ8598218.1"/>
    <property type="molecule type" value="Genomic_DNA"/>
</dbReference>
<dbReference type="InterPro" id="IPR015760">
    <property type="entry name" value="TIF_IF2"/>
</dbReference>
<feature type="compositionally biased region" description="Low complexity" evidence="9">
    <location>
        <begin position="69"/>
        <end position="88"/>
    </location>
</feature>
<evidence type="ECO:0000256" key="6">
    <source>
        <dbReference type="ARBA" id="ARBA00023134"/>
    </source>
</evidence>
<dbReference type="FunFam" id="3.40.50.10050:FF:000001">
    <property type="entry name" value="Translation initiation factor IF-2"/>
    <property type="match status" value="1"/>
</dbReference>
<evidence type="ECO:0000313" key="12">
    <source>
        <dbReference type="EMBL" id="KAJ8598218.1"/>
    </source>
</evidence>
<evidence type="ECO:0000256" key="3">
    <source>
        <dbReference type="ARBA" id="ARBA00022540"/>
    </source>
</evidence>
<reference evidence="12" key="1">
    <citation type="submission" date="2023-01" db="EMBL/GenBank/DDBJ databases">
        <title>Metagenome sequencing of chrysophaentin producing Chrysophaeum taylorii.</title>
        <authorList>
            <person name="Davison J."/>
            <person name="Bewley C."/>
        </authorList>
    </citation>
    <scope>NUCLEOTIDE SEQUENCE</scope>
    <source>
        <strain evidence="12">NIES-1699</strain>
    </source>
</reference>
<dbReference type="Pfam" id="PF11987">
    <property type="entry name" value="IF-2"/>
    <property type="match status" value="1"/>
</dbReference>
<dbReference type="PROSITE" id="PS01176">
    <property type="entry name" value="IF2"/>
    <property type="match status" value="1"/>
</dbReference>
<dbReference type="InterPro" id="IPR000795">
    <property type="entry name" value="T_Tr_GTP-bd_dom"/>
</dbReference>
<dbReference type="GO" id="GO:0003743">
    <property type="term" value="F:translation initiation factor activity"/>
    <property type="evidence" value="ECO:0007669"/>
    <property type="project" value="UniProtKB-KW"/>
</dbReference>
<dbReference type="FunFam" id="2.40.30.10:FF:000054">
    <property type="entry name" value="Translation initiation factor IF-2"/>
    <property type="match status" value="1"/>
</dbReference>
<evidence type="ECO:0000256" key="4">
    <source>
        <dbReference type="ARBA" id="ARBA00022741"/>
    </source>
</evidence>
<dbReference type="InterPro" id="IPR023115">
    <property type="entry name" value="TIF_IF2_dom3"/>
</dbReference>
<dbReference type="InterPro" id="IPR044145">
    <property type="entry name" value="IF2_II"/>
</dbReference>
<dbReference type="HAMAP" id="MF_00100_B">
    <property type="entry name" value="IF_2_B"/>
    <property type="match status" value="1"/>
</dbReference>
<evidence type="ECO:0000256" key="8">
    <source>
        <dbReference type="ARBA" id="ARBA00044105"/>
    </source>
</evidence>
<evidence type="ECO:0000256" key="1">
    <source>
        <dbReference type="ARBA" id="ARBA00004229"/>
    </source>
</evidence>
<dbReference type="AlphaFoldDB" id="A0AAD7U511"/>
<dbReference type="InterPro" id="IPR006847">
    <property type="entry name" value="IF2_N"/>
</dbReference>
<dbReference type="SUPFAM" id="SSF52540">
    <property type="entry name" value="P-loop containing nucleoside triphosphate hydrolases"/>
    <property type="match status" value="1"/>
</dbReference>
<keyword evidence="5" id="KW-0648">Protein biosynthesis</keyword>
<proteinExistence type="inferred from homology"/>
<comment type="function">
    <text evidence="7">One of the essential components for the initiation of protein synthesis. Protects formylmethionyl-tRNA from spontaneous hydrolysis and promotes its binding to the 30S ribosomal subunits. Also involved in the hydrolysis of GTP during the formation of the 70S ribosomal complex.</text>
</comment>
<evidence type="ECO:0000313" key="13">
    <source>
        <dbReference type="Proteomes" id="UP001230188"/>
    </source>
</evidence>
<dbReference type="PANTHER" id="PTHR43381:SF5">
    <property type="entry name" value="TR-TYPE G DOMAIN-CONTAINING PROTEIN"/>
    <property type="match status" value="1"/>
</dbReference>
<dbReference type="FunFam" id="2.40.30.10:FF:000008">
    <property type="entry name" value="Translation initiation factor IF-2"/>
    <property type="match status" value="1"/>
</dbReference>
<evidence type="ECO:0000256" key="9">
    <source>
        <dbReference type="SAM" id="MobiDB-lite"/>
    </source>
</evidence>
<gene>
    <name evidence="12" type="ORF">CTAYLR_005525</name>
</gene>
<dbReference type="CDD" id="cd01887">
    <property type="entry name" value="IF2_eIF5B"/>
    <property type="match status" value="1"/>
</dbReference>
<dbReference type="Pfam" id="PF04760">
    <property type="entry name" value="IF2_N"/>
    <property type="match status" value="1"/>
</dbReference>
<accession>A0AAD7U511</accession>
<dbReference type="PANTHER" id="PTHR43381">
    <property type="entry name" value="TRANSLATION INITIATION FACTOR IF-2-RELATED"/>
    <property type="match status" value="1"/>
</dbReference>
<protein>
    <recommendedName>
        <fullName evidence="8">Translation initiation factor IF-2, chloroplastic</fullName>
    </recommendedName>
</protein>
<dbReference type="Gene3D" id="2.40.30.10">
    <property type="entry name" value="Translation factors"/>
    <property type="match status" value="2"/>
</dbReference>
<dbReference type="CDD" id="cd03702">
    <property type="entry name" value="IF2_mtIF2_II"/>
    <property type="match status" value="1"/>
</dbReference>
<dbReference type="Gene3D" id="3.40.50.10050">
    <property type="entry name" value="Translation initiation factor IF- 2, domain 3"/>
    <property type="match status" value="1"/>
</dbReference>
<feature type="chain" id="PRO_5042034508" description="Translation initiation factor IF-2, chloroplastic" evidence="10">
    <location>
        <begin position="17"/>
        <end position="729"/>
    </location>
</feature>
<dbReference type="PROSITE" id="PS51722">
    <property type="entry name" value="G_TR_2"/>
    <property type="match status" value="1"/>
</dbReference>
<dbReference type="SUPFAM" id="SSF52156">
    <property type="entry name" value="Initiation factor IF2/eIF5b, domain 3"/>
    <property type="match status" value="1"/>
</dbReference>
<dbReference type="NCBIfam" id="TIGR00231">
    <property type="entry name" value="small_GTP"/>
    <property type="match status" value="1"/>
</dbReference>
<keyword evidence="13" id="KW-1185">Reference proteome</keyword>
<organism evidence="12 13">
    <name type="scientific">Chrysophaeum taylorii</name>
    <dbReference type="NCBI Taxonomy" id="2483200"/>
    <lineage>
        <taxon>Eukaryota</taxon>
        <taxon>Sar</taxon>
        <taxon>Stramenopiles</taxon>
        <taxon>Ochrophyta</taxon>
        <taxon>Pelagophyceae</taxon>
        <taxon>Pelagomonadales</taxon>
        <taxon>Pelagomonadaceae</taxon>
        <taxon>Chrysophaeum</taxon>
    </lineage>
</organism>
<keyword evidence="10" id="KW-0732">Signal</keyword>
<dbReference type="GO" id="GO:0005525">
    <property type="term" value="F:GTP binding"/>
    <property type="evidence" value="ECO:0007669"/>
    <property type="project" value="UniProtKB-KW"/>
</dbReference>
<keyword evidence="4" id="KW-0547">Nucleotide-binding</keyword>
<dbReference type="GO" id="GO:0003924">
    <property type="term" value="F:GTPase activity"/>
    <property type="evidence" value="ECO:0007669"/>
    <property type="project" value="InterPro"/>
</dbReference>
<dbReference type="CDD" id="cd03692">
    <property type="entry name" value="mtIF2_IVc"/>
    <property type="match status" value="1"/>
</dbReference>
<feature type="domain" description="Tr-type G" evidence="11">
    <location>
        <begin position="219"/>
        <end position="389"/>
    </location>
</feature>
<dbReference type="Gene3D" id="3.40.50.300">
    <property type="entry name" value="P-loop containing nucleotide triphosphate hydrolases"/>
    <property type="match status" value="1"/>
</dbReference>
<dbReference type="Pfam" id="PF22042">
    <property type="entry name" value="EF-G_D2"/>
    <property type="match status" value="1"/>
</dbReference>
<dbReference type="NCBIfam" id="TIGR00487">
    <property type="entry name" value="IF-2"/>
    <property type="match status" value="1"/>
</dbReference>
<keyword evidence="3" id="KW-0396">Initiation factor</keyword>
<dbReference type="InterPro" id="IPR000178">
    <property type="entry name" value="TF_IF2_bacterial-like"/>
</dbReference>
<dbReference type="InterPro" id="IPR009000">
    <property type="entry name" value="Transl_B-barrel_sf"/>
</dbReference>
<evidence type="ECO:0000256" key="5">
    <source>
        <dbReference type="ARBA" id="ARBA00022917"/>
    </source>
</evidence>
<dbReference type="GO" id="GO:0009507">
    <property type="term" value="C:chloroplast"/>
    <property type="evidence" value="ECO:0007669"/>
    <property type="project" value="UniProtKB-SubCell"/>
</dbReference>
<feature type="region of interest" description="Disordered" evidence="9">
    <location>
        <begin position="50"/>
        <end position="137"/>
    </location>
</feature>
<evidence type="ECO:0000256" key="7">
    <source>
        <dbReference type="ARBA" id="ARBA00025162"/>
    </source>
</evidence>
<dbReference type="Proteomes" id="UP001230188">
    <property type="component" value="Unassembled WGS sequence"/>
</dbReference>
<evidence type="ECO:0000256" key="2">
    <source>
        <dbReference type="ARBA" id="ARBA00007733"/>
    </source>
</evidence>
<dbReference type="InterPro" id="IPR027417">
    <property type="entry name" value="P-loop_NTPase"/>
</dbReference>
<sequence>MAGAVVVVLLAVMTRAFQVVAPVCRVGTRVSATVDESVVLLTEPMLLKRKGEEAEGPKAAPPPSKAKTKATAKATATATAAAPRAPSPARDERRRTRKTYDAPRRREPAARAQQFRGAKGSLKKKRNREEKKATVEEVPPVKIGASVGVQELGEKLGKSGTEIVKTLMLKVGVLASVTERVDAATAKAVCEAYGRECVDEEEDVAVVEEEEEDEASLASRAPVVTIMGHVDHGKTSLLDAIRNTRVAEGEAGGITQGIGAYSVEVEGSKRVTFIDTPGHAAFRDMRARGANVTDVVVLVVAADDGVKEQTVDSIACAKTAGVPVVVAVNKMDVDGADPGKVEAELMSYDLVPEELGGETMLARVSAKEGAGLDDLLEKIMLQAELLELKANPHREASGVVVEASVEKGLGVVATTLVQRGTLRIGDCFAAGTAWGKVRALFDDKGAPVTEAGPSTAVRVVGWQSGADRAPAAGELLAAAPDEQTARKLADARHAIASEQRAARLRAATQRQFSRFVTSVGGDVPKEERPYYVVVKADCAGSVEALASSFQNLDVEDDVSKVKAEIVFSGVGDVTKSDVAVASVSDADVVAFNVGANAAAIEEERRLSGSVGILYYDVVYAALDDLELKMRRVLSPTPDGDLVGTAIVKQLFDIGKLGKVAGCGVESGYIRRGANFRVMDGDRIKHQGKLRTLRNVKTDVDRVDAGQDCGLSFQGYEDYAVGDLIECYDS</sequence>
<name>A0AAD7U511_9STRA</name>
<evidence type="ECO:0000256" key="10">
    <source>
        <dbReference type="SAM" id="SignalP"/>
    </source>
</evidence>
<keyword evidence="6" id="KW-0342">GTP-binding</keyword>
<dbReference type="SUPFAM" id="SSF50447">
    <property type="entry name" value="Translation proteins"/>
    <property type="match status" value="2"/>
</dbReference>
<evidence type="ECO:0000259" key="11">
    <source>
        <dbReference type="PROSITE" id="PS51722"/>
    </source>
</evidence>
<dbReference type="InterPro" id="IPR053905">
    <property type="entry name" value="EF-G-like_DII"/>
</dbReference>
<comment type="caution">
    <text evidence="12">The sequence shown here is derived from an EMBL/GenBank/DDBJ whole genome shotgun (WGS) entry which is preliminary data.</text>
</comment>